<keyword evidence="2" id="KW-1185">Reference proteome</keyword>
<sequence>MSCRDPNLFNNTKTQFPKLKNQASRVHSMEGVPEHHLKRRLAAAVRSIRWSYAIFWVISTRKQGMLVWGDGYYNGDIKTTKTVQSIELNDMDLQRSKQLRELYKFLSAGNTIQQEKWSAALSPEDLTDIEWYYLVCMSFTFKHGQGMPGRALANGHHIWLCNANYADSKLFTRSLLAKSASIKTVICFPLMGGVLEIGVTELISEDPSLLQHIRTFISELPRPVCSEQSNSSPRKADNNEDCACTVFDHGIVNGMPLDKVNSTAHSMMLSEVGGRASPMPVNSYSPKENIPSNINDELKRESSGDSSNGFNQNHDIEDSFLVDDLNSTSQIHYINDEFSDGLHGSVNSSNCTSESVLNPERVVISPSSQEKASKLPLQDLQECNHPKLSLLDLETQDSHYAKILAAVFQNSQRSAAKPYFRNDSCHSNFMAWREGWDTWELQIITKQKMLKKVLFDSPWMHGRYLPNQGAVASKERVWKTEESGIGVNYALPERRDKVNEKFLILRSMVPIISKVDKASILSETIEYLKDLEKRVEELEACRESAESGARERRKHPDIVERTSDNYGNNETADGSKPSIHKRKASDINETDAELSWLLSKDIISDMTVTVVGKEVLIELRCPWRECLLLEIVEALSSLNLDALLLNSSTTDGFLTLTLTSKFRGAAAASVGMIKHTLQSIVPFLQALASSLLFFCSPRNYDWLKKKQGKRTARNRHEEKNRKPPGPPVTLWSSSSSSASCGDHLSKLYMPEIERHFNDGNISFENQQYVSQRSFSKYKVIQGEVAAREAASVHIYHKTSVIFQLDFVLQVLLSKLIFPVQNELWLLWDVKKEKEKLGRNLLAIRAMLQDAERRRVNEMAVRDELGAPKDAAYDAEDLVDEFIVEARQLT</sequence>
<evidence type="ECO:0000313" key="2">
    <source>
        <dbReference type="Proteomes" id="UP001234297"/>
    </source>
</evidence>
<gene>
    <name evidence="1" type="ORF">MRB53_032426</name>
</gene>
<dbReference type="EMBL" id="CM056819">
    <property type="protein sequence ID" value="KAJ8623896.1"/>
    <property type="molecule type" value="Genomic_DNA"/>
</dbReference>
<comment type="caution">
    <text evidence="1">The sequence shown here is derived from an EMBL/GenBank/DDBJ whole genome shotgun (WGS) entry which is preliminary data.</text>
</comment>
<accession>A0ACC2KRV5</accession>
<dbReference type="Proteomes" id="UP001234297">
    <property type="component" value="Chromosome 11"/>
</dbReference>
<protein>
    <submittedName>
        <fullName evidence="1">Uncharacterized protein</fullName>
    </submittedName>
</protein>
<name>A0ACC2KRV5_PERAE</name>
<organism evidence="1 2">
    <name type="scientific">Persea americana</name>
    <name type="common">Avocado</name>
    <dbReference type="NCBI Taxonomy" id="3435"/>
    <lineage>
        <taxon>Eukaryota</taxon>
        <taxon>Viridiplantae</taxon>
        <taxon>Streptophyta</taxon>
        <taxon>Embryophyta</taxon>
        <taxon>Tracheophyta</taxon>
        <taxon>Spermatophyta</taxon>
        <taxon>Magnoliopsida</taxon>
        <taxon>Magnoliidae</taxon>
        <taxon>Laurales</taxon>
        <taxon>Lauraceae</taxon>
        <taxon>Persea</taxon>
    </lineage>
</organism>
<proteinExistence type="predicted"/>
<reference evidence="1 2" key="1">
    <citation type="journal article" date="2022" name="Hortic Res">
        <title>A haplotype resolved chromosomal level avocado genome allows analysis of novel avocado genes.</title>
        <authorList>
            <person name="Nath O."/>
            <person name="Fletcher S.J."/>
            <person name="Hayward A."/>
            <person name="Shaw L.M."/>
            <person name="Masouleh A.K."/>
            <person name="Furtado A."/>
            <person name="Henry R.J."/>
            <person name="Mitter N."/>
        </authorList>
    </citation>
    <scope>NUCLEOTIDE SEQUENCE [LARGE SCALE GENOMIC DNA]</scope>
    <source>
        <strain evidence="2">cv. Hass</strain>
    </source>
</reference>
<evidence type="ECO:0000313" key="1">
    <source>
        <dbReference type="EMBL" id="KAJ8623896.1"/>
    </source>
</evidence>